<dbReference type="SUPFAM" id="SSF51182">
    <property type="entry name" value="RmlC-like cupins"/>
    <property type="match status" value="1"/>
</dbReference>
<dbReference type="STRING" id="1123237.Salmuc_02104"/>
<organism evidence="2 3">
    <name type="scientific">Salipiger mucosus DSM 16094</name>
    <dbReference type="NCBI Taxonomy" id="1123237"/>
    <lineage>
        <taxon>Bacteria</taxon>
        <taxon>Pseudomonadati</taxon>
        <taxon>Pseudomonadota</taxon>
        <taxon>Alphaproteobacteria</taxon>
        <taxon>Rhodobacterales</taxon>
        <taxon>Roseobacteraceae</taxon>
        <taxon>Salipiger</taxon>
    </lineage>
</organism>
<dbReference type="Proteomes" id="UP000015347">
    <property type="component" value="Unassembled WGS sequence"/>
</dbReference>
<proteinExistence type="predicted"/>
<evidence type="ECO:0000313" key="3">
    <source>
        <dbReference type="Proteomes" id="UP000015347"/>
    </source>
</evidence>
<dbReference type="Pfam" id="PF07883">
    <property type="entry name" value="Cupin_2"/>
    <property type="match status" value="1"/>
</dbReference>
<keyword evidence="3" id="KW-1185">Reference proteome</keyword>
<dbReference type="InterPro" id="IPR014710">
    <property type="entry name" value="RmlC-like_jellyroll"/>
</dbReference>
<dbReference type="HOGENOM" id="CLU_166867_0_0_5"/>
<evidence type="ECO:0000313" key="2">
    <source>
        <dbReference type="EMBL" id="EPX83496.1"/>
    </source>
</evidence>
<reference evidence="3" key="1">
    <citation type="journal article" date="2014" name="Stand. Genomic Sci.">
        <title>Genome sequence of the exopolysaccharide-producing Salipiger mucosus type strain (DSM 16094(T)), a moderately halophilic member of the Roseobacter clade.</title>
        <authorList>
            <person name="Riedel T."/>
            <person name="Spring S."/>
            <person name="Fiebig A."/>
            <person name="Petersen J."/>
            <person name="Kyrpides N.C."/>
            <person name="Goker M."/>
            <person name="Klenk H.P."/>
        </authorList>
    </citation>
    <scope>NUCLEOTIDE SEQUENCE [LARGE SCALE GENOMIC DNA]</scope>
    <source>
        <strain evidence="3">DSM 16094</strain>
    </source>
</reference>
<dbReference type="AlphaFoldDB" id="S9QPZ7"/>
<dbReference type="RefSeq" id="WP_021120086.1">
    <property type="nucleotide sequence ID" value="NZ_KE557274.1"/>
</dbReference>
<feature type="domain" description="Cupin type-2" evidence="1">
    <location>
        <begin position="64"/>
        <end position="113"/>
    </location>
</feature>
<gene>
    <name evidence="2" type="ORF">Salmuc_02104</name>
</gene>
<accession>S9QPZ7</accession>
<dbReference type="Gene3D" id="2.60.120.10">
    <property type="entry name" value="Jelly Rolls"/>
    <property type="match status" value="1"/>
</dbReference>
<comment type="caution">
    <text evidence="2">The sequence shown here is derived from an EMBL/GenBank/DDBJ whole genome shotgun (WGS) entry which is preliminary data.</text>
</comment>
<dbReference type="eggNOG" id="COG1917">
    <property type="taxonomic scope" value="Bacteria"/>
</dbReference>
<dbReference type="InterPro" id="IPR011051">
    <property type="entry name" value="RmlC_Cupin_sf"/>
</dbReference>
<dbReference type="InterPro" id="IPR013096">
    <property type="entry name" value="Cupin_2"/>
</dbReference>
<dbReference type="EMBL" id="APVH01000015">
    <property type="protein sequence ID" value="EPX83496.1"/>
    <property type="molecule type" value="Genomic_DNA"/>
</dbReference>
<name>S9QPZ7_9RHOB</name>
<evidence type="ECO:0000259" key="1">
    <source>
        <dbReference type="Pfam" id="PF07883"/>
    </source>
</evidence>
<protein>
    <recommendedName>
        <fullName evidence="1">Cupin type-2 domain-containing protein</fullName>
    </recommendedName>
</protein>
<sequence length="122" mass="13628">MMTATIETRRFERPDDRLDMKEHGGIDIVKTAEGSTGMYAVFEPGWTWEADEKPLLGSPDTCPMHHTGYCLSGRLIVRMVESGEETPITKGDFFEIPPGHDAYVAGDERVEMVLFEAAHSHS</sequence>